<accession>A0ABZ2MG17</accession>
<sequence length="376" mass="41063">MRLEATELTRIERDLQDEVRSWLDQRLPEGSYPLGLGMAGAVDPEFSRDLGGRGWLGMSLPTEYGGHGRTAVDRLVVVEALLAKGAPVGYHWIADRQSGPSIAANGTDFQKQQILPGIARGELSFSIGMSEPDSGSDLASVRTRAEKVDGGWLVNGAKIWTTGAYTATHILSLFRTSEDRHNGLTQFIVDRHAPGLTVSPIEFIDGSKDFCELSFVDVFIDDTWRLGLVGAGWSQNTGELALERGGVDRWMSAMPVLERWAARESTGARESVASDLGSIAARCWAFRGMSLAVARMVDDGKSPVIEAALVKEMATRFEQECVEIVTRHLGRPPRQDSDDPEERLLATAVQVAPSWSIRGGTNEILRSVISKGLRTR</sequence>
<proteinExistence type="inferred from homology"/>
<dbReference type="PROSITE" id="PS00072">
    <property type="entry name" value="ACYL_COA_DH_1"/>
    <property type="match status" value="1"/>
</dbReference>
<dbReference type="SUPFAM" id="SSF56645">
    <property type="entry name" value="Acyl-CoA dehydrogenase NM domain-like"/>
    <property type="match status" value="1"/>
</dbReference>
<dbReference type="Gene3D" id="2.40.110.10">
    <property type="entry name" value="Butyryl-CoA Dehydrogenase, subunit A, domain 2"/>
    <property type="match status" value="1"/>
</dbReference>
<comment type="cofactor">
    <cofactor evidence="1 6">
        <name>FAD</name>
        <dbReference type="ChEBI" id="CHEBI:57692"/>
    </cofactor>
</comment>
<dbReference type="Gene3D" id="1.10.540.10">
    <property type="entry name" value="Acyl-CoA dehydrogenase/oxidase, N-terminal domain"/>
    <property type="match status" value="1"/>
</dbReference>
<dbReference type="Proteomes" id="UP001382727">
    <property type="component" value="Chromosome"/>
</dbReference>
<dbReference type="InterPro" id="IPR046373">
    <property type="entry name" value="Acyl-CoA_Oxase/DH_mid-dom_sf"/>
</dbReference>
<dbReference type="InterPro" id="IPR036250">
    <property type="entry name" value="AcylCo_DH-like_C"/>
</dbReference>
<feature type="domain" description="Acyl-CoA oxidase/dehydrogenase middle" evidence="8">
    <location>
        <begin position="127"/>
        <end position="218"/>
    </location>
</feature>
<keyword evidence="5 6" id="KW-0560">Oxidoreductase</keyword>
<evidence type="ECO:0000259" key="8">
    <source>
        <dbReference type="Pfam" id="PF02770"/>
    </source>
</evidence>
<evidence type="ECO:0000256" key="6">
    <source>
        <dbReference type="RuleBase" id="RU362125"/>
    </source>
</evidence>
<reference evidence="10 11" key="1">
    <citation type="submission" date="2024-02" db="EMBL/GenBank/DDBJ databases">
        <title>Janibacter sp. nov., isolated from gut of marine sandworm.</title>
        <authorList>
            <person name="Kim B."/>
            <person name="Jun M.O."/>
            <person name="Shin N.-R."/>
        </authorList>
    </citation>
    <scope>NUCLEOTIDE SEQUENCE [LARGE SCALE GENOMIC DNA]</scope>
    <source>
        <strain evidence="10 11">A1S7</strain>
    </source>
</reference>
<keyword evidence="4 6" id="KW-0274">FAD</keyword>
<comment type="similarity">
    <text evidence="2 6">Belongs to the acyl-CoA dehydrogenase family.</text>
</comment>
<evidence type="ECO:0000259" key="7">
    <source>
        <dbReference type="Pfam" id="PF00441"/>
    </source>
</evidence>
<protein>
    <submittedName>
        <fullName evidence="10">Acyl-CoA dehydrogenase family protein</fullName>
    </submittedName>
</protein>
<keyword evidence="3 6" id="KW-0285">Flavoprotein</keyword>
<dbReference type="Pfam" id="PF02770">
    <property type="entry name" value="Acyl-CoA_dh_M"/>
    <property type="match status" value="1"/>
</dbReference>
<dbReference type="InterPro" id="IPR006089">
    <property type="entry name" value="Acyl-CoA_DH_CS"/>
</dbReference>
<evidence type="ECO:0000313" key="10">
    <source>
        <dbReference type="EMBL" id="WXB76007.1"/>
    </source>
</evidence>
<dbReference type="Pfam" id="PF02771">
    <property type="entry name" value="Acyl-CoA_dh_N"/>
    <property type="match status" value="1"/>
</dbReference>
<dbReference type="InterPro" id="IPR037069">
    <property type="entry name" value="AcylCoA_DH/ox_N_sf"/>
</dbReference>
<dbReference type="Gene3D" id="1.20.140.10">
    <property type="entry name" value="Butyryl-CoA Dehydrogenase, subunit A, domain 3"/>
    <property type="match status" value="1"/>
</dbReference>
<evidence type="ECO:0000256" key="3">
    <source>
        <dbReference type="ARBA" id="ARBA00022630"/>
    </source>
</evidence>
<evidence type="ECO:0000256" key="1">
    <source>
        <dbReference type="ARBA" id="ARBA00001974"/>
    </source>
</evidence>
<dbReference type="InterPro" id="IPR009075">
    <property type="entry name" value="AcylCo_DH/oxidase_C"/>
</dbReference>
<evidence type="ECO:0000256" key="4">
    <source>
        <dbReference type="ARBA" id="ARBA00022827"/>
    </source>
</evidence>
<feature type="domain" description="Acyl-CoA dehydrogenase/oxidase C-terminal" evidence="7">
    <location>
        <begin position="231"/>
        <end position="373"/>
    </location>
</feature>
<keyword evidence="11" id="KW-1185">Reference proteome</keyword>
<name>A0ABZ2MG17_9MICO</name>
<dbReference type="SUPFAM" id="SSF47203">
    <property type="entry name" value="Acyl-CoA dehydrogenase C-terminal domain-like"/>
    <property type="match status" value="1"/>
</dbReference>
<dbReference type="PANTHER" id="PTHR43292">
    <property type="entry name" value="ACYL-COA DEHYDROGENASE"/>
    <property type="match status" value="1"/>
</dbReference>
<dbReference type="RefSeq" id="WP_338748776.1">
    <property type="nucleotide sequence ID" value="NZ_CP144913.1"/>
</dbReference>
<dbReference type="EMBL" id="CP144913">
    <property type="protein sequence ID" value="WXB76007.1"/>
    <property type="molecule type" value="Genomic_DNA"/>
</dbReference>
<dbReference type="InterPro" id="IPR013786">
    <property type="entry name" value="AcylCoA_DH/ox_N"/>
</dbReference>
<evidence type="ECO:0000313" key="11">
    <source>
        <dbReference type="Proteomes" id="UP001382727"/>
    </source>
</evidence>
<dbReference type="InterPro" id="IPR009100">
    <property type="entry name" value="AcylCoA_DH/oxidase_NM_dom_sf"/>
</dbReference>
<dbReference type="Pfam" id="PF00441">
    <property type="entry name" value="Acyl-CoA_dh_1"/>
    <property type="match status" value="1"/>
</dbReference>
<dbReference type="InterPro" id="IPR006091">
    <property type="entry name" value="Acyl-CoA_Oxase/DH_mid-dom"/>
</dbReference>
<feature type="domain" description="Acyl-CoA dehydrogenase/oxidase N-terminal" evidence="9">
    <location>
        <begin position="12"/>
        <end position="122"/>
    </location>
</feature>
<evidence type="ECO:0000259" key="9">
    <source>
        <dbReference type="Pfam" id="PF02771"/>
    </source>
</evidence>
<organism evidence="10 11">
    <name type="scientific">Janibacter alittae</name>
    <dbReference type="NCBI Taxonomy" id="3115209"/>
    <lineage>
        <taxon>Bacteria</taxon>
        <taxon>Bacillati</taxon>
        <taxon>Actinomycetota</taxon>
        <taxon>Actinomycetes</taxon>
        <taxon>Micrococcales</taxon>
        <taxon>Intrasporangiaceae</taxon>
        <taxon>Janibacter</taxon>
    </lineage>
</organism>
<evidence type="ECO:0000256" key="2">
    <source>
        <dbReference type="ARBA" id="ARBA00009347"/>
    </source>
</evidence>
<gene>
    <name evidence="10" type="ORF">V1351_13845</name>
</gene>
<evidence type="ECO:0000256" key="5">
    <source>
        <dbReference type="ARBA" id="ARBA00023002"/>
    </source>
</evidence>
<dbReference type="PANTHER" id="PTHR43292:SF4">
    <property type="entry name" value="ACYL-COA DEHYDROGENASE FADE34"/>
    <property type="match status" value="1"/>
</dbReference>
<dbReference type="InterPro" id="IPR052161">
    <property type="entry name" value="Mycobact_Acyl-CoA_DH"/>
</dbReference>